<evidence type="ECO:0000256" key="4">
    <source>
        <dbReference type="ARBA" id="ARBA00069090"/>
    </source>
</evidence>
<evidence type="ECO:0000256" key="3">
    <source>
        <dbReference type="ARBA" id="ARBA00023054"/>
    </source>
</evidence>
<proteinExistence type="predicted"/>
<feature type="compositionally biased region" description="Low complexity" evidence="7">
    <location>
        <begin position="1070"/>
        <end position="1092"/>
    </location>
</feature>
<keyword evidence="9" id="KW-1185">Reference proteome</keyword>
<dbReference type="RefSeq" id="XP_022100082.1">
    <property type="nucleotide sequence ID" value="XM_022244390.1"/>
</dbReference>
<feature type="compositionally biased region" description="Polar residues" evidence="7">
    <location>
        <begin position="202"/>
        <end position="241"/>
    </location>
</feature>
<feature type="compositionally biased region" description="Polar residues" evidence="7">
    <location>
        <begin position="650"/>
        <end position="668"/>
    </location>
</feature>
<feature type="region of interest" description="Disordered" evidence="7">
    <location>
        <begin position="1224"/>
        <end position="1245"/>
    </location>
</feature>
<dbReference type="Pfam" id="PF00169">
    <property type="entry name" value="PH"/>
    <property type="match status" value="1"/>
</dbReference>
<dbReference type="SUPFAM" id="SSF50729">
    <property type="entry name" value="PH domain-like"/>
    <property type="match status" value="1"/>
</dbReference>
<feature type="compositionally biased region" description="Polar residues" evidence="7">
    <location>
        <begin position="1224"/>
        <end position="1241"/>
    </location>
</feature>
<keyword evidence="1" id="KW-0488">Methylation</keyword>
<feature type="compositionally biased region" description="Low complexity" evidence="7">
    <location>
        <begin position="456"/>
        <end position="476"/>
    </location>
</feature>
<feature type="compositionally biased region" description="Low complexity" evidence="7">
    <location>
        <begin position="483"/>
        <end position="509"/>
    </location>
</feature>
<evidence type="ECO:0000256" key="1">
    <source>
        <dbReference type="ARBA" id="ARBA00022481"/>
    </source>
</evidence>
<accession>A0A8B7Z545</accession>
<dbReference type="InterPro" id="IPR011993">
    <property type="entry name" value="PH-like_dom_sf"/>
</dbReference>
<dbReference type="FunFam" id="2.30.29.30:FF:000006">
    <property type="entry name" value="Pleckstrin homology like domain family B member 1"/>
    <property type="match status" value="1"/>
</dbReference>
<dbReference type="InterPro" id="IPR052212">
    <property type="entry name" value="PH-like_domain"/>
</dbReference>
<evidence type="ECO:0000313" key="10">
    <source>
        <dbReference type="RefSeq" id="XP_022100082.1"/>
    </source>
</evidence>
<feature type="region of interest" description="Disordered" evidence="7">
    <location>
        <begin position="1139"/>
        <end position="1188"/>
    </location>
</feature>
<evidence type="ECO:0000259" key="8">
    <source>
        <dbReference type="PROSITE" id="PS50003"/>
    </source>
</evidence>
<feature type="region of interest" description="Disordered" evidence="7">
    <location>
        <begin position="1060"/>
        <end position="1114"/>
    </location>
</feature>
<dbReference type="InterPro" id="IPR000253">
    <property type="entry name" value="FHA_dom"/>
</dbReference>
<feature type="compositionally biased region" description="Low complexity" evidence="7">
    <location>
        <begin position="528"/>
        <end position="540"/>
    </location>
</feature>
<feature type="region of interest" description="Disordered" evidence="7">
    <location>
        <begin position="390"/>
        <end position="545"/>
    </location>
</feature>
<dbReference type="Gene3D" id="2.60.200.20">
    <property type="match status" value="1"/>
</dbReference>
<feature type="domain" description="PH" evidence="8">
    <location>
        <begin position="1371"/>
        <end position="1474"/>
    </location>
</feature>
<feature type="compositionally biased region" description="Polar residues" evidence="7">
    <location>
        <begin position="1166"/>
        <end position="1186"/>
    </location>
</feature>
<dbReference type="CTD" id="90102"/>
<dbReference type="KEGG" id="aplc:110984333"/>
<evidence type="ECO:0000313" key="9">
    <source>
        <dbReference type="Proteomes" id="UP000694845"/>
    </source>
</evidence>
<feature type="coiled-coil region" evidence="6">
    <location>
        <begin position="772"/>
        <end position="806"/>
    </location>
</feature>
<evidence type="ECO:0000256" key="5">
    <source>
        <dbReference type="ARBA" id="ARBA00077655"/>
    </source>
</evidence>
<dbReference type="FunFam" id="2.60.200.20:FF:000004">
    <property type="entry name" value="pleckstrin homology-like domain family B member 1 isoform X1"/>
    <property type="match status" value="1"/>
</dbReference>
<feature type="compositionally biased region" description="Basic and acidic residues" evidence="7">
    <location>
        <begin position="1093"/>
        <end position="1114"/>
    </location>
</feature>
<evidence type="ECO:0000256" key="2">
    <source>
        <dbReference type="ARBA" id="ARBA00022553"/>
    </source>
</evidence>
<dbReference type="Gene3D" id="2.30.29.30">
    <property type="entry name" value="Pleckstrin-homology domain (PH domain)/Phosphotyrosine-binding domain (PTB)"/>
    <property type="match status" value="1"/>
</dbReference>
<keyword evidence="3 6" id="KW-0175">Coiled coil</keyword>
<reference evidence="10" key="1">
    <citation type="submission" date="2025-08" db="UniProtKB">
        <authorList>
            <consortium name="RefSeq"/>
        </authorList>
    </citation>
    <scope>IDENTIFICATION</scope>
</reference>
<dbReference type="CDD" id="cd22713">
    <property type="entry name" value="FHA_PHLB1"/>
    <property type="match status" value="1"/>
</dbReference>
<dbReference type="OrthoDB" id="6020705at2759"/>
<feature type="compositionally biased region" description="Polar residues" evidence="7">
    <location>
        <begin position="421"/>
        <end position="446"/>
    </location>
</feature>
<dbReference type="PANTHER" id="PTHR12156">
    <property type="entry name" value="PLECKSTRIN HOMOLOGY-LIKE DOMAIN, FAMILY B, MEMBER 3"/>
    <property type="match status" value="1"/>
</dbReference>
<keyword evidence="2" id="KW-0597">Phosphoprotein</keyword>
<dbReference type="SMART" id="SM00233">
    <property type="entry name" value="PH"/>
    <property type="match status" value="1"/>
</dbReference>
<feature type="region of interest" description="Disordered" evidence="7">
    <location>
        <begin position="620"/>
        <end position="668"/>
    </location>
</feature>
<dbReference type="GeneID" id="110984333"/>
<dbReference type="PROSITE" id="PS50003">
    <property type="entry name" value="PH_DOMAIN"/>
    <property type="match status" value="1"/>
</dbReference>
<feature type="coiled-coil region" evidence="6">
    <location>
        <begin position="850"/>
        <end position="998"/>
    </location>
</feature>
<name>A0A8B7Z545_ACAPL</name>
<dbReference type="InterPro" id="IPR008984">
    <property type="entry name" value="SMAD_FHA_dom_sf"/>
</dbReference>
<dbReference type="Pfam" id="PF00498">
    <property type="entry name" value="FHA"/>
    <property type="match status" value="1"/>
</dbReference>
<sequence length="1480" mass="166372">MRSKNFEVRIHAVNAPSPDGEPTLMIMLEVMNMQSSELIVTDHVLTSEELNELRMNSGWEDSIKRTQKIIQDGSLELTETGKALKVQSERPHLVSLGGSRVSTAITLLPLPEGRTCIGTIESKTPQDIVIQGKGVQAEQCCIENRNNVVTLIPIGPCTVDGEPVKEPTKLTQGAMLCFGKSCFFRFNNPSEAKRMKERSSRGDTTSQQNAPTSQDIMNLNPTDRLNANTRSSPNGLTTNGYTPPRVQTVPTVRFSNANSNHNATTTRSSHLEQTIEAELKEIMRQVSTEEDNFPAETYGNRHALLDSPEDYLSQPRDVFPSTSSTDSSGSEMWPEPGHRDSISPLFFTNHGDIRETAITDDHIDGEDETANATSEYQPPVSTIRSKFEEAIRKNSPSPTRKHFHIHTSPRNTLEREHQKMGPQSPTRVKLGQSSLYSNKNSLTSPTRRADGERSSSDSSLSSTSLTTVTSTTTTATTDRESGSDNSGASVSSLLSTSASVVSTNSTVSAELPGSAKSVVRRETRQESSKTPTPSSNPTPTGLDQQFFATPDADIRQTLIVDPDDFDDQTQKELCRIHMQAVAERKEAQKLATLERQRMEEILNICAEYEAQECGEKPKMAAPLPQTQPAPETPKAAAKQCRDQSTDKPLMTSSPINDQPTVAASSPKSIASDVGIKVIVDSPIVKSNTSTQETPVKMEQPVPVPSPLSNQNVWYERLKDNSNEAPSVDSADMPMITVEPAPPPKPPRAVGQEQTSRSPENEQLTGQDIVKAISKLEEARAGSIQKIEDLERRLDDLEVQESEMLREMEIEAALLEGEHRSELTQLQQEQELLGTLKRTKHSITRKAIEQRERERLQVDQARSRLQQLEQAHLETERQLEACPIGDTARKQALLFQYQREAEGLEQERKRFEDLEFQQLETEARIEEEREILEQELTAEETKEEEKVKTRKVNVTDIDQQMTHVISDAKVKAERLEHDRKSTEQELTKEKERLASIEKEYNGLVMYYSRKSTGEQEETSELLENVLNRIRKIRELAERRLRLQPEMSLSDEFLAKRKYNSLPREAKGEGKAPPSDASPSPSQVSPASSHSSLPRKGDTLGDIERHRRMTLEEKGDQLIEEERNRLELLCRQATKEAKLQWEEKKQREQQQLLAPGSPRATAAKGINFSPSSSLYSTPRQSAGSATHPSSVDSLGAAAAAVTAVSSSDCASVSSFESIEGHLETSGVYSGNSTPSRTFSTGPSFTKEEREKLAEMERLLREAQAEKQALLNQQVPTKPRPQTQPLNRLRQAEEQLLREEQRKREDLEHQLREETLRREELVQNQVRLREKQRSAQSRPLTRFLPISSLDFDLRAHIENAGHNVDMCKEITLSRGTCRGYMIKMGGRIKTWRRRWFVFNRLKRSFLYFSSDRDESRPKGGMYFQAIQDVYFDHLRPHKSPNPVLTFCIKTKERTFFLVAPTAEAMRIWMDVIVTGAEGYKEFQ</sequence>
<feature type="region of interest" description="Disordered" evidence="7">
    <location>
        <begin position="193"/>
        <end position="245"/>
    </location>
</feature>
<organism evidence="9 10">
    <name type="scientific">Acanthaster planci</name>
    <name type="common">Crown-of-thorns starfish</name>
    <dbReference type="NCBI Taxonomy" id="133434"/>
    <lineage>
        <taxon>Eukaryota</taxon>
        <taxon>Metazoa</taxon>
        <taxon>Echinodermata</taxon>
        <taxon>Eleutherozoa</taxon>
        <taxon>Asterozoa</taxon>
        <taxon>Asteroidea</taxon>
        <taxon>Valvatacea</taxon>
        <taxon>Valvatida</taxon>
        <taxon>Acanthasteridae</taxon>
        <taxon>Acanthaster</taxon>
    </lineage>
</organism>
<feature type="region of interest" description="Disordered" evidence="7">
    <location>
        <begin position="688"/>
        <end position="766"/>
    </location>
</feature>
<dbReference type="InterPro" id="IPR001849">
    <property type="entry name" value="PH_domain"/>
</dbReference>
<dbReference type="SUPFAM" id="SSF49879">
    <property type="entry name" value="SMAD/FHA domain"/>
    <property type="match status" value="1"/>
</dbReference>
<dbReference type="PANTHER" id="PTHR12156:SF5">
    <property type="entry name" value="FI18040P1"/>
    <property type="match status" value="1"/>
</dbReference>
<evidence type="ECO:0000256" key="7">
    <source>
        <dbReference type="SAM" id="MobiDB-lite"/>
    </source>
</evidence>
<feature type="compositionally biased region" description="Polar residues" evidence="7">
    <location>
        <begin position="751"/>
        <end position="765"/>
    </location>
</feature>
<protein>
    <recommendedName>
        <fullName evidence="4">Pleckstrin homology-like domain family B member 1</fullName>
    </recommendedName>
    <alternativeName>
        <fullName evidence="5">Protein LL5-alpha</fullName>
    </alternativeName>
</protein>
<evidence type="ECO:0000256" key="6">
    <source>
        <dbReference type="SAM" id="Coils"/>
    </source>
</evidence>
<dbReference type="Proteomes" id="UP000694845">
    <property type="component" value="Unplaced"/>
</dbReference>
<gene>
    <name evidence="10" type="primary">LOC110984333</name>
</gene>